<keyword evidence="4" id="KW-1185">Reference proteome</keyword>
<keyword evidence="1" id="KW-0472">Membrane</keyword>
<keyword evidence="1" id="KW-0999">Mitochondrion inner membrane</keyword>
<dbReference type="SUPFAM" id="SSF144122">
    <property type="entry name" value="Tim10-like"/>
    <property type="match status" value="1"/>
</dbReference>
<dbReference type="InterPro" id="IPR035427">
    <property type="entry name" value="Tim10-like_dom_sf"/>
</dbReference>
<keyword evidence="1" id="KW-0143">Chaperone</keyword>
<dbReference type="AlphaFoldDB" id="A0A815WT68"/>
<comment type="subcellular location">
    <subcellularLocation>
        <location evidence="1">Mitochondrion inner membrane</location>
        <topology evidence="1">Peripheral membrane protein</topology>
        <orientation evidence="1">Intermembrane side</orientation>
    </subcellularLocation>
</comment>
<proteinExistence type="inferred from homology"/>
<comment type="similarity">
    <text evidence="1">Belongs to the small Tim family.</text>
</comment>
<comment type="function">
    <text evidence="1">Mitochondrial intermembrane chaperone that participates in the import and insertion of some multi-pass transmembrane proteins into the mitochondrial inner membrane. Also required for the transfer of beta-barrel precursors from the TOM complex to the sorting and assembly machinery (SAM complex) of the outer membrane. Acts as a chaperone-like protein that protects the hydrophobic precursors from aggregation and guide them through the mitochondrial intermembrane space.</text>
</comment>
<dbReference type="GO" id="GO:0005743">
    <property type="term" value="C:mitochondrial inner membrane"/>
    <property type="evidence" value="ECO:0007669"/>
    <property type="project" value="UniProtKB-SubCell"/>
</dbReference>
<name>A0A815WT68_ADIRI</name>
<keyword evidence="1" id="KW-0496">Mitochondrion</keyword>
<keyword evidence="1" id="KW-0653">Protein transport</keyword>
<reference evidence="3" key="1">
    <citation type="submission" date="2021-02" db="EMBL/GenBank/DDBJ databases">
        <authorList>
            <person name="Nowell W R."/>
        </authorList>
    </citation>
    <scope>NUCLEOTIDE SEQUENCE</scope>
</reference>
<sequence length="84" mass="9505">MSLASLANDPELQKFVAEKELENQLTAQVHHLTNVCFDKCLESNGNLSELSSRHTACLQNCVDRFLDCTTLITNRTIQRIQQGR</sequence>
<keyword evidence="1" id="KW-0811">Translocation</keyword>
<comment type="caution">
    <text evidence="3">The sequence shown here is derived from an EMBL/GenBank/DDBJ whole genome shotgun (WGS) entry which is preliminary data.</text>
</comment>
<evidence type="ECO:0000259" key="2">
    <source>
        <dbReference type="Pfam" id="PF02953"/>
    </source>
</evidence>
<protein>
    <recommendedName>
        <fullName evidence="1">Mitochondrial import inner membrane translocase subunit</fullName>
    </recommendedName>
</protein>
<organism evidence="3 4">
    <name type="scientific">Adineta ricciae</name>
    <name type="common">Rotifer</name>
    <dbReference type="NCBI Taxonomy" id="249248"/>
    <lineage>
        <taxon>Eukaryota</taxon>
        <taxon>Metazoa</taxon>
        <taxon>Spiralia</taxon>
        <taxon>Gnathifera</taxon>
        <taxon>Rotifera</taxon>
        <taxon>Eurotatoria</taxon>
        <taxon>Bdelloidea</taxon>
        <taxon>Adinetida</taxon>
        <taxon>Adinetidae</taxon>
        <taxon>Adineta</taxon>
    </lineage>
</organism>
<dbReference type="Pfam" id="PF02953">
    <property type="entry name" value="zf-Tim10_DDP"/>
    <property type="match status" value="1"/>
</dbReference>
<dbReference type="EMBL" id="CAJNOR010005131">
    <property type="protein sequence ID" value="CAF1547205.1"/>
    <property type="molecule type" value="Genomic_DNA"/>
</dbReference>
<evidence type="ECO:0000256" key="1">
    <source>
        <dbReference type="RuleBase" id="RU367043"/>
    </source>
</evidence>
<keyword evidence="1" id="KW-1015">Disulfide bond</keyword>
<evidence type="ECO:0000313" key="3">
    <source>
        <dbReference type="EMBL" id="CAF1547205.1"/>
    </source>
</evidence>
<evidence type="ECO:0000313" key="4">
    <source>
        <dbReference type="Proteomes" id="UP000663828"/>
    </source>
</evidence>
<feature type="domain" description="Tim10-like" evidence="2">
    <location>
        <begin position="18"/>
        <end position="76"/>
    </location>
</feature>
<dbReference type="InterPro" id="IPR004217">
    <property type="entry name" value="Tim10-like"/>
</dbReference>
<comment type="domain">
    <text evidence="1">The twin CX3C motif contains 4 conserved Cys residues that form 2 disulfide bonds in the mitochondrial intermembrane space.</text>
</comment>
<dbReference type="Proteomes" id="UP000663828">
    <property type="component" value="Unassembled WGS sequence"/>
</dbReference>
<gene>
    <name evidence="3" type="ORF">XAT740_LOCUS42608</name>
</gene>
<comment type="subunit">
    <text evidence="1">Heterohexamer.</text>
</comment>
<dbReference type="Gene3D" id="1.10.287.810">
    <property type="entry name" value="Mitochondrial import inner membrane translocase subunit tim13 like domains"/>
    <property type="match status" value="1"/>
</dbReference>
<dbReference type="GO" id="GO:0015031">
    <property type="term" value="P:protein transport"/>
    <property type="evidence" value="ECO:0007669"/>
    <property type="project" value="UniProtKB-KW"/>
</dbReference>
<keyword evidence="1" id="KW-0813">Transport</keyword>
<accession>A0A815WT68</accession>